<gene>
    <name evidence="1" type="ORF">RIF29_10112</name>
</gene>
<protein>
    <submittedName>
        <fullName evidence="1">Uncharacterized protein</fullName>
    </submittedName>
</protein>
<proteinExistence type="predicted"/>
<evidence type="ECO:0000313" key="2">
    <source>
        <dbReference type="Proteomes" id="UP001372338"/>
    </source>
</evidence>
<keyword evidence="2" id="KW-1185">Reference proteome</keyword>
<dbReference type="EMBL" id="JAYWIO010000002">
    <property type="protein sequence ID" value="KAK7281815.1"/>
    <property type="molecule type" value="Genomic_DNA"/>
</dbReference>
<dbReference type="AlphaFoldDB" id="A0AAN9IKQ2"/>
<sequence>MLDMLLTTLTVAMALMVMRLQRWRRWFLLSSLLLFDCRLLRGRVRYSWWLHMHLKQVEGDTGSVVDSNDAGVVVVIAAKAIVTFSSPLSLSTLIEWLLRLSSMLAMVASSLEAS</sequence>
<reference evidence="1 2" key="1">
    <citation type="submission" date="2024-01" db="EMBL/GenBank/DDBJ databases">
        <title>The genomes of 5 underutilized Papilionoideae crops provide insights into root nodulation and disease resistanc.</title>
        <authorList>
            <person name="Yuan L."/>
        </authorList>
    </citation>
    <scope>NUCLEOTIDE SEQUENCE [LARGE SCALE GENOMIC DNA]</scope>
    <source>
        <strain evidence="1">ZHUSHIDOU_FW_LH</strain>
        <tissue evidence="1">Leaf</tissue>
    </source>
</reference>
<accession>A0AAN9IKQ2</accession>
<organism evidence="1 2">
    <name type="scientific">Crotalaria pallida</name>
    <name type="common">Smooth rattlebox</name>
    <name type="synonym">Crotalaria striata</name>
    <dbReference type="NCBI Taxonomy" id="3830"/>
    <lineage>
        <taxon>Eukaryota</taxon>
        <taxon>Viridiplantae</taxon>
        <taxon>Streptophyta</taxon>
        <taxon>Embryophyta</taxon>
        <taxon>Tracheophyta</taxon>
        <taxon>Spermatophyta</taxon>
        <taxon>Magnoliopsida</taxon>
        <taxon>eudicotyledons</taxon>
        <taxon>Gunneridae</taxon>
        <taxon>Pentapetalae</taxon>
        <taxon>rosids</taxon>
        <taxon>fabids</taxon>
        <taxon>Fabales</taxon>
        <taxon>Fabaceae</taxon>
        <taxon>Papilionoideae</taxon>
        <taxon>50 kb inversion clade</taxon>
        <taxon>genistoids sensu lato</taxon>
        <taxon>core genistoids</taxon>
        <taxon>Crotalarieae</taxon>
        <taxon>Crotalaria</taxon>
    </lineage>
</organism>
<comment type="caution">
    <text evidence="1">The sequence shown here is derived from an EMBL/GenBank/DDBJ whole genome shotgun (WGS) entry which is preliminary data.</text>
</comment>
<name>A0AAN9IKQ2_CROPI</name>
<dbReference type="Proteomes" id="UP001372338">
    <property type="component" value="Unassembled WGS sequence"/>
</dbReference>
<evidence type="ECO:0000313" key="1">
    <source>
        <dbReference type="EMBL" id="KAK7281815.1"/>
    </source>
</evidence>